<dbReference type="GO" id="GO:0005739">
    <property type="term" value="C:mitochondrion"/>
    <property type="evidence" value="ECO:0007669"/>
    <property type="project" value="TreeGrafter"/>
</dbReference>
<comment type="caution">
    <text evidence="3">The sequence shown here is derived from an EMBL/GenBank/DDBJ whole genome shotgun (WGS) entry which is preliminary data.</text>
</comment>
<organism evidence="3 4">
    <name type="scientific">Cylicocyclus nassatus</name>
    <name type="common">Nematode worm</name>
    <dbReference type="NCBI Taxonomy" id="53992"/>
    <lineage>
        <taxon>Eukaryota</taxon>
        <taxon>Metazoa</taxon>
        <taxon>Ecdysozoa</taxon>
        <taxon>Nematoda</taxon>
        <taxon>Chromadorea</taxon>
        <taxon>Rhabditida</taxon>
        <taxon>Rhabditina</taxon>
        <taxon>Rhabditomorpha</taxon>
        <taxon>Strongyloidea</taxon>
        <taxon>Strongylidae</taxon>
        <taxon>Cylicocyclus</taxon>
    </lineage>
</organism>
<evidence type="ECO:0000256" key="1">
    <source>
        <dbReference type="ARBA" id="ARBA00009670"/>
    </source>
</evidence>
<proteinExistence type="inferred from homology"/>
<dbReference type="InterPro" id="IPR052402">
    <property type="entry name" value="ADCK_kinase"/>
</dbReference>
<dbReference type="Proteomes" id="UP001176961">
    <property type="component" value="Unassembled WGS sequence"/>
</dbReference>
<evidence type="ECO:0000313" key="3">
    <source>
        <dbReference type="EMBL" id="CAJ0597066.1"/>
    </source>
</evidence>
<sequence length="611" mass="70102">MINVFESIKVWMLSLRLAASLRHCGSSLARRPPAILLKPCRNINRVRLLQVAFGTTVYAVINLRRVRCEALVDNPWLLTPHVNDPVNTSDKKPILEKRSIFVQVAHLPWYIVSGSWEIIRRTLRCIALAFRFLPLVFTYPLTTRFEKFNDFWWTCTLLAIQSSGPTFIKLGQWAGTRRDIFSKEFCDKMSILHTKTKRQRYFRDCDAILDEVFGEGFAKKHKKDVFTHIEPYSIGSGCIAEVYKATVNVPALEKATGKKFPQLGNAEKEVAIKVADDGVEDMINLDLSIIHSGAKFLLMLMPSLGYLEPLSALEQFEMVLRRQVDLRNEARALQKFSENFDHKKTGVKFPIVIGYTKNAIVETFERGMYINRLVADEHDPELAARQSPQVRRKIALLGARALLKMIFVDNFVHGDLHPGNILIRFNEDQDYLPGVHSALPKETFIERMTEYIRDLLKWRTEPRIRFTDSLELVDEPTLIMLDTGIVVMETEKNLKNLKALFRAIVEKQGYKAGQVLLTHSDNNKNCRNPDEFCKKVEKIVEKAMKERSLRTLNISALLSEMFALVASYRVYLDSSFTSLVLSVMVLEGFGRSLDPDLDLFQCARPYLLNMM</sequence>
<dbReference type="InterPro" id="IPR011009">
    <property type="entry name" value="Kinase-like_dom_sf"/>
</dbReference>
<accession>A0AA36M452</accession>
<dbReference type="SUPFAM" id="SSF56112">
    <property type="entry name" value="Protein kinase-like (PK-like)"/>
    <property type="match status" value="1"/>
</dbReference>
<evidence type="ECO:0000313" key="4">
    <source>
        <dbReference type="Proteomes" id="UP001176961"/>
    </source>
</evidence>
<dbReference type="Pfam" id="PF03109">
    <property type="entry name" value="ABC1"/>
    <property type="match status" value="1"/>
</dbReference>
<evidence type="ECO:0000259" key="2">
    <source>
        <dbReference type="Pfam" id="PF03109"/>
    </source>
</evidence>
<protein>
    <recommendedName>
        <fullName evidence="2">ABC1 atypical kinase-like domain-containing protein</fullName>
    </recommendedName>
</protein>
<comment type="similarity">
    <text evidence="1">Belongs to the protein kinase superfamily. ADCK protein kinase family.</text>
</comment>
<feature type="domain" description="ABC1 atypical kinase-like" evidence="2">
    <location>
        <begin position="220"/>
        <end position="427"/>
    </location>
</feature>
<dbReference type="EMBL" id="CATQJL010000223">
    <property type="protein sequence ID" value="CAJ0597066.1"/>
    <property type="molecule type" value="Genomic_DNA"/>
</dbReference>
<keyword evidence="4" id="KW-1185">Reference proteome</keyword>
<gene>
    <name evidence="3" type="ORF">CYNAS_LOCUS9049</name>
</gene>
<dbReference type="PANTHER" id="PTHR45890:SF1">
    <property type="entry name" value="AARF DOMAIN CONTAINING KINASE 2"/>
    <property type="match status" value="1"/>
</dbReference>
<dbReference type="PANTHER" id="PTHR45890">
    <property type="entry name" value="AARF DOMAIN CONTAINING KINASE 2 (PREDICTED)"/>
    <property type="match status" value="1"/>
</dbReference>
<name>A0AA36M452_CYLNA</name>
<reference evidence="3" key="1">
    <citation type="submission" date="2023-07" db="EMBL/GenBank/DDBJ databases">
        <authorList>
            <consortium name="CYATHOMIX"/>
        </authorList>
    </citation>
    <scope>NUCLEOTIDE SEQUENCE</scope>
    <source>
        <strain evidence="3">N/A</strain>
    </source>
</reference>
<dbReference type="AlphaFoldDB" id="A0AA36M452"/>
<dbReference type="InterPro" id="IPR004147">
    <property type="entry name" value="ABC1_dom"/>
</dbReference>